<dbReference type="AlphaFoldDB" id="A0A9D0ZWM3"/>
<dbReference type="EMBL" id="DVFT01000185">
    <property type="protein sequence ID" value="HIQ97367.1"/>
    <property type="molecule type" value="Genomic_DNA"/>
</dbReference>
<protein>
    <submittedName>
        <fullName evidence="2">Methyltransferase</fullName>
    </submittedName>
</protein>
<dbReference type="GO" id="GO:0006779">
    <property type="term" value="P:porphyrin-containing compound biosynthetic process"/>
    <property type="evidence" value="ECO:0007669"/>
    <property type="project" value="InterPro"/>
</dbReference>
<dbReference type="GO" id="GO:0008168">
    <property type="term" value="F:methyltransferase activity"/>
    <property type="evidence" value="ECO:0007669"/>
    <property type="project" value="UniProtKB-KW"/>
</dbReference>
<evidence type="ECO:0000313" key="3">
    <source>
        <dbReference type="Proteomes" id="UP000886886"/>
    </source>
</evidence>
<feature type="domain" description="Uroporphyrinogen decarboxylase (URO-D)" evidence="1">
    <location>
        <begin position="217"/>
        <end position="416"/>
    </location>
</feature>
<accession>A0A9D0ZWM3</accession>
<name>A0A9D0ZWM3_9FIRM</name>
<organism evidence="2 3">
    <name type="scientific">Candidatus Limivivens merdigallinarum</name>
    <dbReference type="NCBI Taxonomy" id="2840859"/>
    <lineage>
        <taxon>Bacteria</taxon>
        <taxon>Bacillati</taxon>
        <taxon>Bacillota</taxon>
        <taxon>Clostridia</taxon>
        <taxon>Lachnospirales</taxon>
        <taxon>Lachnospiraceae</taxon>
        <taxon>Lachnospiraceae incertae sedis</taxon>
        <taxon>Candidatus Limivivens</taxon>
    </lineage>
</organism>
<keyword evidence="2" id="KW-0808">Transferase</keyword>
<dbReference type="SUPFAM" id="SSF51726">
    <property type="entry name" value="UROD/MetE-like"/>
    <property type="match status" value="1"/>
</dbReference>
<dbReference type="Pfam" id="PF01208">
    <property type="entry name" value="URO-D"/>
    <property type="match status" value="1"/>
</dbReference>
<dbReference type="Gene3D" id="3.20.20.210">
    <property type="match status" value="1"/>
</dbReference>
<dbReference type="InterPro" id="IPR052024">
    <property type="entry name" value="Methanogen_methyltrans"/>
</dbReference>
<reference evidence="2" key="1">
    <citation type="submission" date="2020-10" db="EMBL/GenBank/DDBJ databases">
        <authorList>
            <person name="Gilroy R."/>
        </authorList>
    </citation>
    <scope>NUCLEOTIDE SEQUENCE</scope>
    <source>
        <strain evidence="2">ChiSjej3B21-11622</strain>
    </source>
</reference>
<reference evidence="2" key="2">
    <citation type="journal article" date="2021" name="PeerJ">
        <title>Extensive microbial diversity within the chicken gut microbiome revealed by metagenomics and culture.</title>
        <authorList>
            <person name="Gilroy R."/>
            <person name="Ravi A."/>
            <person name="Getino M."/>
            <person name="Pursley I."/>
            <person name="Horton D.L."/>
            <person name="Alikhan N.F."/>
            <person name="Baker D."/>
            <person name="Gharbi K."/>
            <person name="Hall N."/>
            <person name="Watson M."/>
            <person name="Adriaenssens E.M."/>
            <person name="Foster-Nyarko E."/>
            <person name="Jarju S."/>
            <person name="Secka A."/>
            <person name="Antonio M."/>
            <person name="Oren A."/>
            <person name="Chaudhuri R.R."/>
            <person name="La Ragione R."/>
            <person name="Hildebrand F."/>
            <person name="Pallen M.J."/>
        </authorList>
    </citation>
    <scope>NUCLEOTIDE SEQUENCE</scope>
    <source>
        <strain evidence="2">ChiSjej3B21-11622</strain>
    </source>
</reference>
<dbReference type="GO" id="GO:0004853">
    <property type="term" value="F:uroporphyrinogen decarboxylase activity"/>
    <property type="evidence" value="ECO:0007669"/>
    <property type="project" value="InterPro"/>
</dbReference>
<dbReference type="PANTHER" id="PTHR47099">
    <property type="entry name" value="METHYLCOBAMIDE:COM METHYLTRANSFERASE MTBA"/>
    <property type="match status" value="1"/>
</dbReference>
<proteinExistence type="predicted"/>
<gene>
    <name evidence="2" type="ORF">IAB26_12495</name>
</gene>
<comment type="caution">
    <text evidence="2">The sequence shown here is derived from an EMBL/GenBank/DDBJ whole genome shotgun (WGS) entry which is preliminary data.</text>
</comment>
<evidence type="ECO:0000313" key="2">
    <source>
        <dbReference type="EMBL" id="HIQ97367.1"/>
    </source>
</evidence>
<dbReference type="Proteomes" id="UP000886886">
    <property type="component" value="Unassembled WGS sequence"/>
</dbReference>
<dbReference type="GO" id="GO:0032259">
    <property type="term" value="P:methylation"/>
    <property type="evidence" value="ECO:0007669"/>
    <property type="project" value="UniProtKB-KW"/>
</dbReference>
<evidence type="ECO:0000259" key="1">
    <source>
        <dbReference type="Pfam" id="PF01208"/>
    </source>
</evidence>
<sequence length="420" mass="47452">MNSRERVLAAIHHKEPDRVPVDLGGCGQTGINASSLYALRKVWGLPEHRIRICEPYQLLGEVELDVLQKAGADVVPLWNRGTLLGTTGACTKPWEMPDGTPVWMPSDFEYDVNEKGETLVYPCGDRSAPYSAHMPKGGSFFDGIDRAEEYDEDHLTPLEDYRESFAVKDEEDCRYWEKESVRLSEHSDFAVMGVLGGMGLGDAAEIPGPFLKHPRGIRKMEDWLMAHILYPDYLDAVFQMQTEVMLKNLELYRQAVGDRIQVIWVSGTDFGTQNGLMQSREIFQKLYKPYYQKVNDWIHQNTSWKTFYHSCGAVAELIPDFIEMGVDILNPVQCSAKGMDAAFLKETYGDRIVFWGGGIDTQATLPRGTAKEVYDQVLKRLEIFSKGGGYVFAAIHNIVAGVPPENLTAMYQAVRDFRER</sequence>
<dbReference type="InterPro" id="IPR000257">
    <property type="entry name" value="Uroporphyrinogen_deCOase"/>
</dbReference>
<dbReference type="InterPro" id="IPR038071">
    <property type="entry name" value="UROD/MetE-like_sf"/>
</dbReference>
<dbReference type="PANTHER" id="PTHR47099:SF1">
    <property type="entry name" value="METHYLCOBAMIDE:COM METHYLTRANSFERASE MTBA"/>
    <property type="match status" value="1"/>
</dbReference>
<keyword evidence="2" id="KW-0489">Methyltransferase</keyword>